<dbReference type="GO" id="GO:0045454">
    <property type="term" value="P:cell redox homeostasis"/>
    <property type="evidence" value="ECO:0007669"/>
    <property type="project" value="TreeGrafter"/>
</dbReference>
<comment type="caution">
    <text evidence="10">The sequence shown here is derived from an EMBL/GenBank/DDBJ whole genome shotgun (WGS) entry which is preliminary data.</text>
</comment>
<feature type="transmembrane region" description="Helical" evidence="8">
    <location>
        <begin position="296"/>
        <end position="319"/>
    </location>
</feature>
<keyword evidence="3 8" id="KW-0812">Transmembrane</keyword>
<dbReference type="InterPro" id="IPR013766">
    <property type="entry name" value="Thioredoxin_domain"/>
</dbReference>
<name>A0A6L6YEZ3_9BURK</name>
<feature type="transmembrane region" description="Helical" evidence="8">
    <location>
        <begin position="451"/>
        <end position="475"/>
    </location>
</feature>
<feature type="transmembrane region" description="Helical" evidence="8">
    <location>
        <begin position="487"/>
        <end position="507"/>
    </location>
</feature>
<evidence type="ECO:0000256" key="5">
    <source>
        <dbReference type="ARBA" id="ARBA00022989"/>
    </source>
</evidence>
<dbReference type="AlphaFoldDB" id="A0A6L6YEZ3"/>
<sequence length="688" mass="73916">MSFLRLLRLLFLSLFFIGLSVQAQPWKKPEPVQAELVSRFHDAVPGTEFEIGLLLRHDSKWHTYWKSTGDTGLPTRIQWSLPQGWHASEILWPTPAVFKIGDLVNYGYGDEVLLPVRISVPASAKVGSVQDIKAEVSWLMCADQCVPGKASLTLAVQVADKDGGATKACTLFEASHTAMPSPLSDASGVFDPKTHAVRVTFKSTEPFHHFYVFAEGDDSVVYGAPQSVSRSADKISVTLQGTDELKAGSQFSGVFAADGGPRKGGWAGSFSVPLESGTVAAPTVSDDTPQTGLSSWLAVAMAFIGGLILNVMPCVFPVLSLKILSLVQDRQHINLPLHSVVFTLGVLLTMLVLAGVLIAVKSAGISVGWGFQLQSPIFVASLAVIFAAISVNLLGWFEFSGVRVSGGSYSNSLLNCFATGVLAVVAASPCTAPFMGAALGYALTASIRESIFVFLALGLGMSLPWLVLSLFPVLTAWMPKPGAWMNVFRKLMAIPMLLTMIWLLWVLSLQVSFTALVLYIAAVISLCVCLFLYGKLQFSLLTAKLPIVLSAACAVLLFAAASSPLFRQPDAAVQAADAWSPQAVENALKAGKPVFVDFTASWCVTCQANKIAVLDREDIREAFKQHGVVFLVADWTNQNPDITQALESFGRSGVPLYILYSPEGKTTVLPELLTKNIVIEALDKLLSN</sequence>
<feature type="transmembrane region" description="Helical" evidence="8">
    <location>
        <begin position="340"/>
        <end position="365"/>
    </location>
</feature>
<keyword evidence="4" id="KW-0201">Cytochrome c-type biogenesis</keyword>
<keyword evidence="11" id="KW-1185">Reference proteome</keyword>
<evidence type="ECO:0000313" key="11">
    <source>
        <dbReference type="Proteomes" id="UP000472580"/>
    </source>
</evidence>
<dbReference type="Proteomes" id="UP000472580">
    <property type="component" value="Unassembled WGS sequence"/>
</dbReference>
<protein>
    <submittedName>
        <fullName evidence="10">Thioredoxin</fullName>
    </submittedName>
</protein>
<accession>A0A6L6YEZ3</accession>
<dbReference type="PROSITE" id="PS51352">
    <property type="entry name" value="THIOREDOXIN_2"/>
    <property type="match status" value="1"/>
</dbReference>
<keyword evidence="5 8" id="KW-1133">Transmembrane helix</keyword>
<dbReference type="Pfam" id="PF13899">
    <property type="entry name" value="Thioredoxin_7"/>
    <property type="match status" value="1"/>
</dbReference>
<dbReference type="InterPro" id="IPR035671">
    <property type="entry name" value="DsbD_gamma"/>
</dbReference>
<evidence type="ECO:0000256" key="3">
    <source>
        <dbReference type="ARBA" id="ARBA00022692"/>
    </source>
</evidence>
<dbReference type="PANTHER" id="PTHR32234">
    <property type="entry name" value="THIOL:DISULFIDE INTERCHANGE PROTEIN DSBD"/>
    <property type="match status" value="1"/>
</dbReference>
<dbReference type="EMBL" id="WSRP01000006">
    <property type="protein sequence ID" value="MVX56166.1"/>
    <property type="molecule type" value="Genomic_DNA"/>
</dbReference>
<keyword evidence="2" id="KW-1003">Cell membrane</keyword>
<evidence type="ECO:0000256" key="1">
    <source>
        <dbReference type="ARBA" id="ARBA00004651"/>
    </source>
</evidence>
<dbReference type="GO" id="GO:0005886">
    <property type="term" value="C:plasma membrane"/>
    <property type="evidence" value="ECO:0007669"/>
    <property type="project" value="UniProtKB-SubCell"/>
</dbReference>
<evidence type="ECO:0000256" key="7">
    <source>
        <dbReference type="ARBA" id="ARBA00023284"/>
    </source>
</evidence>
<evidence type="ECO:0000256" key="2">
    <source>
        <dbReference type="ARBA" id="ARBA00022475"/>
    </source>
</evidence>
<feature type="transmembrane region" description="Helical" evidence="8">
    <location>
        <begin position="417"/>
        <end position="439"/>
    </location>
</feature>
<dbReference type="PROSITE" id="PS00194">
    <property type="entry name" value="THIOREDOXIN_1"/>
    <property type="match status" value="1"/>
</dbReference>
<dbReference type="SUPFAM" id="SSF52833">
    <property type="entry name" value="Thioredoxin-like"/>
    <property type="match status" value="1"/>
</dbReference>
<dbReference type="InterPro" id="IPR036249">
    <property type="entry name" value="Thioredoxin-like_sf"/>
</dbReference>
<proteinExistence type="predicted"/>
<dbReference type="InterPro" id="IPR003834">
    <property type="entry name" value="Cyt_c_assmbl_TM_dom"/>
</dbReference>
<reference evidence="10 11" key="1">
    <citation type="submission" date="2019-12" db="EMBL/GenBank/DDBJ databases">
        <title>Microbes associate with the intestines of laboratory mice.</title>
        <authorList>
            <person name="Navarre W."/>
            <person name="Wong E."/>
        </authorList>
    </citation>
    <scope>NUCLEOTIDE SEQUENCE [LARGE SCALE GENOMIC DNA]</scope>
    <source>
        <strain evidence="10 11">NM82_D38</strain>
    </source>
</reference>
<dbReference type="GO" id="GO:0017004">
    <property type="term" value="P:cytochrome complex assembly"/>
    <property type="evidence" value="ECO:0007669"/>
    <property type="project" value="UniProtKB-KW"/>
</dbReference>
<keyword evidence="7" id="KW-0676">Redox-active center</keyword>
<gene>
    <name evidence="10" type="ORF">E5987_02955</name>
</gene>
<feature type="transmembrane region" description="Helical" evidence="8">
    <location>
        <begin position="545"/>
        <end position="566"/>
    </location>
</feature>
<feature type="transmembrane region" description="Helical" evidence="8">
    <location>
        <begin position="377"/>
        <end position="397"/>
    </location>
</feature>
<feature type="transmembrane region" description="Helical" evidence="8">
    <location>
        <begin position="513"/>
        <end position="533"/>
    </location>
</feature>
<dbReference type="GO" id="GO:0015035">
    <property type="term" value="F:protein-disulfide reductase activity"/>
    <property type="evidence" value="ECO:0007669"/>
    <property type="project" value="TreeGrafter"/>
</dbReference>
<dbReference type="Pfam" id="PF11412">
    <property type="entry name" value="DsbD_N"/>
    <property type="match status" value="1"/>
</dbReference>
<evidence type="ECO:0000313" key="10">
    <source>
        <dbReference type="EMBL" id="MVX56166.1"/>
    </source>
</evidence>
<dbReference type="RefSeq" id="WP_160334598.1">
    <property type="nucleotide sequence ID" value="NZ_WSRP01000006.1"/>
</dbReference>
<evidence type="ECO:0000259" key="9">
    <source>
        <dbReference type="PROSITE" id="PS51352"/>
    </source>
</evidence>
<dbReference type="Gene3D" id="3.40.30.10">
    <property type="entry name" value="Glutaredoxin"/>
    <property type="match status" value="1"/>
</dbReference>
<keyword evidence="6 8" id="KW-0472">Membrane</keyword>
<evidence type="ECO:0000256" key="8">
    <source>
        <dbReference type="SAM" id="Phobius"/>
    </source>
</evidence>
<evidence type="ECO:0000256" key="6">
    <source>
        <dbReference type="ARBA" id="ARBA00023136"/>
    </source>
</evidence>
<dbReference type="Pfam" id="PF02683">
    <property type="entry name" value="DsbD_TM"/>
    <property type="match status" value="1"/>
</dbReference>
<dbReference type="PANTHER" id="PTHR32234:SF3">
    <property type="entry name" value="SUPPRESSION OF COPPER SENSITIVITY PROTEIN"/>
    <property type="match status" value="1"/>
</dbReference>
<evidence type="ECO:0000256" key="4">
    <source>
        <dbReference type="ARBA" id="ARBA00022748"/>
    </source>
</evidence>
<feature type="domain" description="Thioredoxin" evidence="9">
    <location>
        <begin position="562"/>
        <end position="687"/>
    </location>
</feature>
<dbReference type="InterPro" id="IPR017937">
    <property type="entry name" value="Thioredoxin_CS"/>
</dbReference>
<dbReference type="OrthoDB" id="9811036at2"/>
<organism evidence="10 11">
    <name type="scientific">Parasutterella muris</name>
    <dbReference type="NCBI Taxonomy" id="2565572"/>
    <lineage>
        <taxon>Bacteria</taxon>
        <taxon>Pseudomonadati</taxon>
        <taxon>Pseudomonadota</taxon>
        <taxon>Betaproteobacteria</taxon>
        <taxon>Burkholderiales</taxon>
        <taxon>Sutterellaceae</taxon>
        <taxon>Parasutterella</taxon>
    </lineage>
</organism>
<dbReference type="CDD" id="cd02953">
    <property type="entry name" value="DsbDgamma"/>
    <property type="match status" value="1"/>
</dbReference>
<dbReference type="InterPro" id="IPR028250">
    <property type="entry name" value="DsbDN"/>
</dbReference>
<comment type="subcellular location">
    <subcellularLocation>
        <location evidence="1">Cell membrane</location>
        <topology evidence="1">Multi-pass membrane protein</topology>
    </subcellularLocation>
</comment>